<feature type="region of interest" description="Disordered" evidence="1">
    <location>
        <begin position="238"/>
        <end position="265"/>
    </location>
</feature>
<gene>
    <name evidence="3" type="ORF">GH723_00185</name>
</gene>
<dbReference type="AlphaFoldDB" id="A0A5Q2RD67"/>
<dbReference type="RefSeq" id="WP_153757760.1">
    <property type="nucleotide sequence ID" value="NZ_CP045851.1"/>
</dbReference>
<dbReference type="Gene3D" id="3.20.20.450">
    <property type="entry name" value="EAL domain"/>
    <property type="match status" value="1"/>
</dbReference>
<dbReference type="InterPro" id="IPR046342">
    <property type="entry name" value="CBS_dom_sf"/>
</dbReference>
<dbReference type="SUPFAM" id="SSF54631">
    <property type="entry name" value="CBS-domain pair"/>
    <property type="match status" value="1"/>
</dbReference>
<dbReference type="GO" id="GO:0071111">
    <property type="term" value="F:cyclic-guanylate-specific phosphodiesterase activity"/>
    <property type="evidence" value="ECO:0007669"/>
    <property type="project" value="InterPro"/>
</dbReference>
<reference evidence="3 4" key="1">
    <citation type="submission" date="2019-11" db="EMBL/GenBank/DDBJ databases">
        <authorList>
            <person name="He Y."/>
        </authorList>
    </citation>
    <scope>NUCLEOTIDE SEQUENCE [LARGE SCALE GENOMIC DNA]</scope>
    <source>
        <strain evidence="3 4">SCSIO 58843</strain>
    </source>
</reference>
<dbReference type="PROSITE" id="PS50883">
    <property type="entry name" value="EAL"/>
    <property type="match status" value="1"/>
</dbReference>
<evidence type="ECO:0000259" key="2">
    <source>
        <dbReference type="PROSITE" id="PS50883"/>
    </source>
</evidence>
<feature type="domain" description="EAL" evidence="2">
    <location>
        <begin position="10"/>
        <end position="252"/>
    </location>
</feature>
<protein>
    <submittedName>
        <fullName evidence="3">EAL domain-containing protein</fullName>
    </submittedName>
</protein>
<dbReference type="SMART" id="SM00052">
    <property type="entry name" value="EAL"/>
    <property type="match status" value="1"/>
</dbReference>
<dbReference type="Pfam" id="PF00563">
    <property type="entry name" value="EAL"/>
    <property type="match status" value="1"/>
</dbReference>
<sequence>MTALEGRRPDDAGSLPLDAAIAGDGVRTVVQPIVDLVRGQVTGYEALTRFDLVPGIGPDRWFDAAAESGLSAELEATTLARALERRHDLPANCFLTVNVEPSSLAHPRVAAVLQQAGDLRGVVLELTEHRPIHGVQLAPVLRRYRGAGARIAVDDAGAGYAGLQQILELRPDFLKLDRSLVTAVDRDLAKAGLVEMLGLFADRIDAWVIAEGLETDAEVERVADLGVPLGQGWALGRPDDDWAATSSPSRRPRPTDSPLHPLLHRPVTAPAVDPDAARRLLAGSDAPYVVLLDESEHPTGVVDTGAALDGTVRAALRVNLRDSPVAVARRLAVRGTREDVLVIDDAGRFVGAVSVERLLVALADGVEPRAS</sequence>
<dbReference type="KEGG" id="atq:GH723_00185"/>
<accession>A0A5Q2RD67</accession>
<keyword evidence="4" id="KW-1185">Reference proteome</keyword>
<evidence type="ECO:0000256" key="1">
    <source>
        <dbReference type="SAM" id="MobiDB-lite"/>
    </source>
</evidence>
<dbReference type="Proteomes" id="UP000334019">
    <property type="component" value="Chromosome"/>
</dbReference>
<evidence type="ECO:0000313" key="3">
    <source>
        <dbReference type="EMBL" id="QGG93654.1"/>
    </source>
</evidence>
<name>A0A5Q2RD67_9ACTN</name>
<proteinExistence type="predicted"/>
<dbReference type="InterPro" id="IPR035919">
    <property type="entry name" value="EAL_sf"/>
</dbReference>
<dbReference type="PANTHER" id="PTHR33121:SF76">
    <property type="entry name" value="SIGNALING PROTEIN"/>
    <property type="match status" value="1"/>
</dbReference>
<organism evidence="3 4">
    <name type="scientific">Actinomarinicola tropica</name>
    <dbReference type="NCBI Taxonomy" id="2789776"/>
    <lineage>
        <taxon>Bacteria</taxon>
        <taxon>Bacillati</taxon>
        <taxon>Actinomycetota</taxon>
        <taxon>Acidimicrobiia</taxon>
        <taxon>Acidimicrobiales</taxon>
        <taxon>Iamiaceae</taxon>
        <taxon>Actinomarinicola</taxon>
    </lineage>
</organism>
<dbReference type="InterPro" id="IPR050706">
    <property type="entry name" value="Cyclic-di-GMP_PDE-like"/>
</dbReference>
<evidence type="ECO:0000313" key="4">
    <source>
        <dbReference type="Proteomes" id="UP000334019"/>
    </source>
</evidence>
<dbReference type="CDD" id="cd01948">
    <property type="entry name" value="EAL"/>
    <property type="match status" value="1"/>
</dbReference>
<dbReference type="SUPFAM" id="SSF141868">
    <property type="entry name" value="EAL domain-like"/>
    <property type="match status" value="1"/>
</dbReference>
<dbReference type="EMBL" id="CP045851">
    <property type="protein sequence ID" value="QGG93654.1"/>
    <property type="molecule type" value="Genomic_DNA"/>
</dbReference>
<dbReference type="InterPro" id="IPR001633">
    <property type="entry name" value="EAL_dom"/>
</dbReference>
<dbReference type="PANTHER" id="PTHR33121">
    <property type="entry name" value="CYCLIC DI-GMP PHOSPHODIESTERASE PDEF"/>
    <property type="match status" value="1"/>
</dbReference>